<dbReference type="EMBL" id="KZ303495">
    <property type="protein sequence ID" value="PIA17227.1"/>
    <property type="molecule type" value="Genomic_DNA"/>
</dbReference>
<dbReference type="SUPFAM" id="SSF47954">
    <property type="entry name" value="Cyclin-like"/>
    <property type="match status" value="2"/>
</dbReference>
<dbReference type="InterPro" id="IPR000812">
    <property type="entry name" value="TFIIB"/>
</dbReference>
<dbReference type="GO" id="GO:0097550">
    <property type="term" value="C:transcription preinitiation complex"/>
    <property type="evidence" value="ECO:0007669"/>
    <property type="project" value="TreeGrafter"/>
</dbReference>
<dbReference type="Gene3D" id="1.10.472.170">
    <property type="match status" value="1"/>
</dbReference>
<dbReference type="Proteomes" id="UP000242474">
    <property type="component" value="Unassembled WGS sequence"/>
</dbReference>
<comment type="subcellular location">
    <subcellularLocation>
        <location evidence="1">Nucleus</location>
    </subcellularLocation>
</comment>
<evidence type="ECO:0000256" key="7">
    <source>
        <dbReference type="ARBA" id="ARBA00022833"/>
    </source>
</evidence>
<dbReference type="PROSITE" id="PS00782">
    <property type="entry name" value="TFIIB"/>
    <property type="match status" value="2"/>
</dbReference>
<proteinExistence type="inferred from homology"/>
<dbReference type="PANTHER" id="PTHR11618">
    <property type="entry name" value="TRANSCRIPTION INITIATION FACTOR IIB-RELATED"/>
    <property type="match status" value="1"/>
</dbReference>
<keyword evidence="8" id="KW-0805">Transcription regulation</keyword>
<evidence type="ECO:0000256" key="5">
    <source>
        <dbReference type="ARBA" id="ARBA00022737"/>
    </source>
</evidence>
<dbReference type="OrthoDB" id="25790at2759"/>
<evidence type="ECO:0000256" key="12">
    <source>
        <dbReference type="ARBA" id="ARBA00056616"/>
    </source>
</evidence>
<dbReference type="InterPro" id="IPR036915">
    <property type="entry name" value="Cyclin-like_sf"/>
</dbReference>
<evidence type="ECO:0000256" key="1">
    <source>
        <dbReference type="ARBA" id="ARBA00004123"/>
    </source>
</evidence>
<keyword evidence="10" id="KW-0539">Nucleus</keyword>
<keyword evidence="6 14" id="KW-0863">Zinc-finger</keyword>
<dbReference type="GO" id="GO:0016251">
    <property type="term" value="F:RNA polymerase II general transcription initiation factor activity"/>
    <property type="evidence" value="ECO:0007669"/>
    <property type="project" value="TreeGrafter"/>
</dbReference>
<keyword evidence="7" id="KW-0862">Zinc</keyword>
<evidence type="ECO:0000313" key="17">
    <source>
        <dbReference type="Proteomes" id="UP000242474"/>
    </source>
</evidence>
<comment type="subunit">
    <text evidence="13">Associates with TFIID-IIA (DA complex) to form TFIID-IIA-IIB (DAB-complex) which is then recognized by polymerase II.</text>
</comment>
<evidence type="ECO:0000256" key="8">
    <source>
        <dbReference type="ARBA" id="ARBA00023015"/>
    </source>
</evidence>
<gene>
    <name evidence="16" type="ORF">COEREDRAFT_80580</name>
</gene>
<dbReference type="InterPro" id="IPR023486">
    <property type="entry name" value="TFIIB_CS"/>
</dbReference>
<keyword evidence="9" id="KW-0804">Transcription</keyword>
<evidence type="ECO:0000256" key="14">
    <source>
        <dbReference type="PROSITE-ProRule" id="PRU00469"/>
    </source>
</evidence>
<dbReference type="Gene3D" id="1.10.472.10">
    <property type="entry name" value="Cyclin-like"/>
    <property type="match status" value="1"/>
</dbReference>
<dbReference type="InterPro" id="IPR013137">
    <property type="entry name" value="Znf_TFIIB"/>
</dbReference>
<dbReference type="CDD" id="cd20551">
    <property type="entry name" value="CYCLIN_TFIIB_rpt1"/>
    <property type="match status" value="1"/>
</dbReference>
<reference evidence="16 17" key="1">
    <citation type="journal article" date="2015" name="Genome Biol. Evol.">
        <title>Phylogenomic analyses indicate that early fungi evolved digesting cell walls of algal ancestors of land plants.</title>
        <authorList>
            <person name="Chang Y."/>
            <person name="Wang S."/>
            <person name="Sekimoto S."/>
            <person name="Aerts A.L."/>
            <person name="Choi C."/>
            <person name="Clum A."/>
            <person name="LaButti K.M."/>
            <person name="Lindquist E.A."/>
            <person name="Yee Ngan C."/>
            <person name="Ohm R.A."/>
            <person name="Salamov A.A."/>
            <person name="Grigoriev I.V."/>
            <person name="Spatafora J.W."/>
            <person name="Berbee M.L."/>
        </authorList>
    </citation>
    <scope>NUCLEOTIDE SEQUENCE [LARGE SCALE GENOMIC DNA]</scope>
    <source>
        <strain evidence="16 17">NRRL 1564</strain>
    </source>
</reference>
<dbReference type="GO" id="GO:0005634">
    <property type="term" value="C:nucleus"/>
    <property type="evidence" value="ECO:0007669"/>
    <property type="project" value="UniProtKB-SubCell"/>
</dbReference>
<evidence type="ECO:0000256" key="13">
    <source>
        <dbReference type="ARBA" id="ARBA00066213"/>
    </source>
</evidence>
<feature type="domain" description="TFIIB-type" evidence="15">
    <location>
        <begin position="21"/>
        <end position="54"/>
    </location>
</feature>
<keyword evidence="17" id="KW-1185">Reference proteome</keyword>
<evidence type="ECO:0000256" key="3">
    <source>
        <dbReference type="ARBA" id="ARBA00013932"/>
    </source>
</evidence>
<keyword evidence="5" id="KW-0677">Repeat</keyword>
<dbReference type="PRINTS" id="PR00685">
    <property type="entry name" value="TIFACTORIIB"/>
</dbReference>
<evidence type="ECO:0000256" key="10">
    <source>
        <dbReference type="ARBA" id="ARBA00023242"/>
    </source>
</evidence>
<evidence type="ECO:0000256" key="9">
    <source>
        <dbReference type="ARBA" id="ARBA00023163"/>
    </source>
</evidence>
<name>A0A2G5BEU2_COERN</name>
<dbReference type="InterPro" id="IPR013763">
    <property type="entry name" value="Cyclin-like_dom"/>
</dbReference>
<dbReference type="AlphaFoldDB" id="A0A2G5BEU2"/>
<dbReference type="SMART" id="SM00385">
    <property type="entry name" value="CYCLIN"/>
    <property type="match status" value="2"/>
</dbReference>
<dbReference type="FunFam" id="1.10.472.170:FF:000001">
    <property type="entry name" value="Transcription initiation factor IIB"/>
    <property type="match status" value="1"/>
</dbReference>
<dbReference type="GO" id="GO:0051123">
    <property type="term" value="P:RNA polymerase II preinitiation complex assembly"/>
    <property type="evidence" value="ECO:0007669"/>
    <property type="project" value="UniProtKB-ARBA"/>
</dbReference>
<evidence type="ECO:0000256" key="4">
    <source>
        <dbReference type="ARBA" id="ARBA00022723"/>
    </source>
</evidence>
<evidence type="ECO:0000256" key="11">
    <source>
        <dbReference type="ARBA" id="ARBA00031706"/>
    </source>
</evidence>
<evidence type="ECO:0000256" key="6">
    <source>
        <dbReference type="ARBA" id="ARBA00022771"/>
    </source>
</evidence>
<comment type="function">
    <text evidence="12">General factor that plays a major role in the activation of eukaryotic genes transcribed by RNA polymerase II.</text>
</comment>
<protein>
    <recommendedName>
        <fullName evidence="3">Transcription initiation factor IIB</fullName>
    </recommendedName>
    <alternativeName>
        <fullName evidence="11">General transcription factor TFIIB</fullName>
    </alternativeName>
</protein>
<dbReference type="GO" id="GO:0008270">
    <property type="term" value="F:zinc ion binding"/>
    <property type="evidence" value="ECO:0007669"/>
    <property type="project" value="UniProtKB-KW"/>
</dbReference>
<accession>A0A2G5BEU2</accession>
<evidence type="ECO:0000256" key="2">
    <source>
        <dbReference type="ARBA" id="ARBA00010857"/>
    </source>
</evidence>
<evidence type="ECO:0000259" key="15">
    <source>
        <dbReference type="PROSITE" id="PS51134"/>
    </source>
</evidence>
<dbReference type="PANTHER" id="PTHR11618:SF13">
    <property type="entry name" value="TRANSCRIPTION INITIATION FACTOR IIB"/>
    <property type="match status" value="1"/>
</dbReference>
<dbReference type="SUPFAM" id="SSF57783">
    <property type="entry name" value="Zinc beta-ribbon"/>
    <property type="match status" value="1"/>
</dbReference>
<comment type="similarity">
    <text evidence="2">Belongs to the TFIIB family.</text>
</comment>
<dbReference type="Pfam" id="PF00382">
    <property type="entry name" value="TFIIB"/>
    <property type="match status" value="2"/>
</dbReference>
<dbReference type="STRING" id="763665.A0A2G5BEU2"/>
<evidence type="ECO:0000313" key="16">
    <source>
        <dbReference type="EMBL" id="PIA17227.1"/>
    </source>
</evidence>
<dbReference type="PROSITE" id="PS51134">
    <property type="entry name" value="ZF_TFIIB"/>
    <property type="match status" value="1"/>
</dbReference>
<organism evidence="16 17">
    <name type="scientific">Coemansia reversa (strain ATCC 12441 / NRRL 1564)</name>
    <dbReference type="NCBI Taxonomy" id="763665"/>
    <lineage>
        <taxon>Eukaryota</taxon>
        <taxon>Fungi</taxon>
        <taxon>Fungi incertae sedis</taxon>
        <taxon>Zoopagomycota</taxon>
        <taxon>Kickxellomycotina</taxon>
        <taxon>Kickxellomycetes</taxon>
        <taxon>Kickxellales</taxon>
        <taxon>Kickxellaceae</taxon>
        <taxon>Coemansia</taxon>
    </lineage>
</organism>
<keyword evidence="4" id="KW-0479">Metal-binding</keyword>
<dbReference type="Pfam" id="PF08271">
    <property type="entry name" value="Zn_Ribbon_TF"/>
    <property type="match status" value="1"/>
</dbReference>
<sequence>MSSTNGAALPGFSAIDEKFSVKLICRNCRDPVPNIVEDFASGDYVCGDCGLVLGDRIIDTRSEWRTFANDEGGDPSRVGNAANPFLDGAQLDTVIARGGDKGSGLAKDLNRAQGRTTAQRHERNLVQAYKEISALCDAYDIPKTIVDIAKQLYKKVEDDNLQRGKNNDAIIAACIFLACRQDNAPRTFKEICALTKVDRKDIGRTFKFLKSKLGANTGTTSSNDLIARFCSNLNLDQETWRITKLLTEKAKDMENISGKSPLSIASACIYMASHLIGDGRDAKAISEIAGVGEATIKTTYKILYFNRKALLTPDIMDRNTKASEANLISP</sequence>
<dbReference type="InterPro" id="IPR013150">
    <property type="entry name" value="TFIIB_cyclin"/>
</dbReference>
<dbReference type="GO" id="GO:0017025">
    <property type="term" value="F:TBP-class protein binding"/>
    <property type="evidence" value="ECO:0007669"/>
    <property type="project" value="InterPro"/>
</dbReference>
<dbReference type="FunFam" id="1.10.472.10:FF:000019">
    <property type="entry name" value="transcription initiation factor IIB"/>
    <property type="match status" value="1"/>
</dbReference>